<evidence type="ECO:0000313" key="3">
    <source>
        <dbReference type="Proteomes" id="UP000243374"/>
    </source>
</evidence>
<feature type="non-terminal residue" evidence="1">
    <location>
        <position position="1"/>
    </location>
</feature>
<gene>
    <name evidence="1" type="ORF">SAMN04487865_102923</name>
    <name evidence="2" type="ORF">SAMN04487865_108010</name>
</gene>
<dbReference type="RefSeq" id="WP_218148731.1">
    <property type="nucleotide sequence ID" value="NZ_FOSF01000029.1"/>
</dbReference>
<name>A0A662Z9S6_9GAMM</name>
<organism evidence="1 3">
    <name type="scientific">Succinivibrio dextrinosolvens</name>
    <dbReference type="NCBI Taxonomy" id="83771"/>
    <lineage>
        <taxon>Bacteria</taxon>
        <taxon>Pseudomonadati</taxon>
        <taxon>Pseudomonadota</taxon>
        <taxon>Gammaproteobacteria</taxon>
        <taxon>Aeromonadales</taxon>
        <taxon>Succinivibrionaceae</taxon>
        <taxon>Succinivibrio</taxon>
    </lineage>
</organism>
<dbReference type="AlphaFoldDB" id="A0A662Z9S6"/>
<accession>A0A662Z9S6</accession>
<evidence type="ECO:0000313" key="1">
    <source>
        <dbReference type="EMBL" id="SFK14029.1"/>
    </source>
</evidence>
<keyword evidence="3" id="KW-1185">Reference proteome</keyword>
<proteinExistence type="predicted"/>
<evidence type="ECO:0000313" key="2">
    <source>
        <dbReference type="EMBL" id="SFK45886.1"/>
    </source>
</evidence>
<protein>
    <submittedName>
        <fullName evidence="1">Uncharacterized protein</fullName>
    </submittedName>
</protein>
<reference evidence="1 3" key="1">
    <citation type="submission" date="2016-10" db="EMBL/GenBank/DDBJ databases">
        <authorList>
            <person name="Varghese N."/>
            <person name="Submissions S."/>
        </authorList>
    </citation>
    <scope>NUCLEOTIDE SEQUENCE [LARGE SCALE GENOMIC DNA]</scope>
    <source>
        <strain evidence="1 3">22B</strain>
    </source>
</reference>
<dbReference type="EMBL" id="FOSF01000080">
    <property type="protein sequence ID" value="SFK45886.1"/>
    <property type="molecule type" value="Genomic_DNA"/>
</dbReference>
<sequence>WIMTTALLIYTATEYLMRKKMQEQKLTIPSPDHKVQLEKPSLMRLYQYIGNSGIVLQCNRSSGKVSVLGLPTEVKLVLVAMGDEWCRYYLKSYYQDKAF</sequence>
<dbReference type="EMBL" id="FOSF01000029">
    <property type="protein sequence ID" value="SFK14029.1"/>
    <property type="molecule type" value="Genomic_DNA"/>
</dbReference>
<dbReference type="Proteomes" id="UP000243374">
    <property type="component" value="Unassembled WGS sequence"/>
</dbReference>